<comment type="caution">
    <text evidence="2">The sequence shown here is derived from an EMBL/GenBank/DDBJ whole genome shotgun (WGS) entry which is preliminary data.</text>
</comment>
<protein>
    <submittedName>
        <fullName evidence="2">Uncharacterized protein</fullName>
    </submittedName>
</protein>
<dbReference type="EMBL" id="JACEEZ010015674">
    <property type="protein sequence ID" value="KAG0718684.1"/>
    <property type="molecule type" value="Genomic_DNA"/>
</dbReference>
<feature type="compositionally biased region" description="Acidic residues" evidence="1">
    <location>
        <begin position="19"/>
        <end position="34"/>
    </location>
</feature>
<dbReference type="AlphaFoldDB" id="A0A8J5CQD5"/>
<name>A0A8J5CQD5_CHIOP</name>
<organism evidence="2 3">
    <name type="scientific">Chionoecetes opilio</name>
    <name type="common">Atlantic snow crab</name>
    <name type="synonym">Cancer opilio</name>
    <dbReference type="NCBI Taxonomy" id="41210"/>
    <lineage>
        <taxon>Eukaryota</taxon>
        <taxon>Metazoa</taxon>
        <taxon>Ecdysozoa</taxon>
        <taxon>Arthropoda</taxon>
        <taxon>Crustacea</taxon>
        <taxon>Multicrustacea</taxon>
        <taxon>Malacostraca</taxon>
        <taxon>Eumalacostraca</taxon>
        <taxon>Eucarida</taxon>
        <taxon>Decapoda</taxon>
        <taxon>Pleocyemata</taxon>
        <taxon>Brachyura</taxon>
        <taxon>Eubrachyura</taxon>
        <taxon>Majoidea</taxon>
        <taxon>Majidae</taxon>
        <taxon>Chionoecetes</taxon>
    </lineage>
</organism>
<proteinExistence type="predicted"/>
<feature type="region of interest" description="Disordered" evidence="1">
    <location>
        <begin position="1"/>
        <end position="38"/>
    </location>
</feature>
<evidence type="ECO:0000313" key="2">
    <source>
        <dbReference type="EMBL" id="KAG0718684.1"/>
    </source>
</evidence>
<reference evidence="2" key="1">
    <citation type="submission" date="2020-07" db="EMBL/GenBank/DDBJ databases">
        <title>The High-quality genome of the commercially important snow crab, Chionoecetes opilio.</title>
        <authorList>
            <person name="Jeong J.-H."/>
            <person name="Ryu S."/>
        </authorList>
    </citation>
    <scope>NUCLEOTIDE SEQUENCE</scope>
    <source>
        <strain evidence="2">MADBK_172401_WGS</strain>
        <tissue evidence="2">Digestive gland</tissue>
    </source>
</reference>
<keyword evidence="3" id="KW-1185">Reference proteome</keyword>
<gene>
    <name evidence="2" type="ORF">GWK47_051961</name>
</gene>
<accession>A0A8J5CQD5</accession>
<evidence type="ECO:0000313" key="3">
    <source>
        <dbReference type="Proteomes" id="UP000770661"/>
    </source>
</evidence>
<evidence type="ECO:0000256" key="1">
    <source>
        <dbReference type="SAM" id="MobiDB-lite"/>
    </source>
</evidence>
<dbReference type="Proteomes" id="UP000770661">
    <property type="component" value="Unassembled WGS sequence"/>
</dbReference>
<sequence>MIRLNSGKGKASRRRTAVEEMEEEEGEMEKEESEGMGCAPVMTKINVSNLLDPTDSHLDLLLQEYIAVPRCREPHAFCGRLGLVEGRCRPHTTQNMTFALRLNTHGPPLLVQYEAHLECRCDAVV</sequence>